<gene>
    <name evidence="6" type="ORF">J5Y06_10550</name>
</gene>
<evidence type="ECO:0000256" key="4">
    <source>
        <dbReference type="ARBA" id="ARBA00023172"/>
    </source>
</evidence>
<evidence type="ECO:0000256" key="1">
    <source>
        <dbReference type="ARBA" id="ARBA00008857"/>
    </source>
</evidence>
<reference evidence="6" key="1">
    <citation type="submission" date="2021-03" db="EMBL/GenBank/DDBJ databases">
        <title>Genome sequencing and assembly of Tianweitania sediminis.</title>
        <authorList>
            <person name="Chhetri G."/>
        </authorList>
    </citation>
    <scope>NUCLEOTIDE SEQUENCE</scope>
    <source>
        <strain evidence="6">Z8</strain>
    </source>
</reference>
<name>A0A8J7R2K2_9HYPH</name>
<sequence>MATIKITAAAVGEVMASSKPNRTTFYFDTDLAGFGFYRTTAGTGTFFVEVRPIAGGSKKRIKLGRVGALKANEAREAARRAIAHAGLGRDLANERSVERASITVYTLVNTYVAEFVSVNKKASSAAFYRTILTKHIEPHIGATKAVALTRVDVQRAHAAMSKTARISANRAMKLLAAAYGWGARNGYVPEGLNPASGVDLNKETGRERFLTADEMKRLGEAMIEAETVGLPVNAGESKHAPKGQRTVMHPSVTGAIRLIMLTGSRLREILHVRWSEVDLERGLLFLPDSKTGRKTVVLSAAALAVLREMPRVGVYVVAGESAGAPDEKPRADLKRPWTAITKRAKLDGLRIHDLRHSFASVGAWSGLGLPVIGKLLGHADVTTTQRYAHIADEAARRGADVIANQIADAIGGRNGAAPQIA</sequence>
<keyword evidence="3" id="KW-0238">DNA-binding</keyword>
<dbReference type="Gene3D" id="1.10.443.10">
    <property type="entry name" value="Intergrase catalytic core"/>
    <property type="match status" value="1"/>
</dbReference>
<keyword evidence="2" id="KW-0229">DNA integration</keyword>
<dbReference type="Gene3D" id="3.30.160.390">
    <property type="entry name" value="Integrase, DNA-binding domain"/>
    <property type="match status" value="1"/>
</dbReference>
<dbReference type="Proteomes" id="UP000666240">
    <property type="component" value="Unassembled WGS sequence"/>
</dbReference>
<dbReference type="GO" id="GO:0003677">
    <property type="term" value="F:DNA binding"/>
    <property type="evidence" value="ECO:0007669"/>
    <property type="project" value="UniProtKB-KW"/>
</dbReference>
<dbReference type="PROSITE" id="PS51898">
    <property type="entry name" value="TYR_RECOMBINASE"/>
    <property type="match status" value="1"/>
</dbReference>
<dbReference type="GO" id="GO:0006310">
    <property type="term" value="P:DNA recombination"/>
    <property type="evidence" value="ECO:0007669"/>
    <property type="project" value="UniProtKB-KW"/>
</dbReference>
<dbReference type="InterPro" id="IPR002104">
    <property type="entry name" value="Integrase_catalytic"/>
</dbReference>
<proteinExistence type="inferred from homology"/>
<dbReference type="EMBL" id="JAGIYY010000002">
    <property type="protein sequence ID" value="MBP0439090.1"/>
    <property type="molecule type" value="Genomic_DNA"/>
</dbReference>
<dbReference type="InterPro" id="IPR010998">
    <property type="entry name" value="Integrase_recombinase_N"/>
</dbReference>
<keyword evidence="7" id="KW-1185">Reference proteome</keyword>
<keyword evidence="4" id="KW-0233">DNA recombination</keyword>
<dbReference type="Pfam" id="PF13356">
    <property type="entry name" value="Arm-DNA-bind_3"/>
    <property type="match status" value="1"/>
</dbReference>
<dbReference type="CDD" id="cd00796">
    <property type="entry name" value="INT_Rci_Hp1_C"/>
    <property type="match status" value="1"/>
</dbReference>
<dbReference type="InterPro" id="IPR011010">
    <property type="entry name" value="DNA_brk_join_enz"/>
</dbReference>
<organism evidence="6 7">
    <name type="scientific">Tianweitania sediminis</name>
    <dbReference type="NCBI Taxonomy" id="1502156"/>
    <lineage>
        <taxon>Bacteria</taxon>
        <taxon>Pseudomonadati</taxon>
        <taxon>Pseudomonadota</taxon>
        <taxon>Alphaproteobacteria</taxon>
        <taxon>Hyphomicrobiales</taxon>
        <taxon>Phyllobacteriaceae</taxon>
        <taxon>Tianweitania</taxon>
    </lineage>
</organism>
<dbReference type="GO" id="GO:0015074">
    <property type="term" value="P:DNA integration"/>
    <property type="evidence" value="ECO:0007669"/>
    <property type="project" value="UniProtKB-KW"/>
</dbReference>
<accession>A0A8J7R2K2</accession>
<comment type="caution">
    <text evidence="6">The sequence shown here is derived from an EMBL/GenBank/DDBJ whole genome shotgun (WGS) entry which is preliminary data.</text>
</comment>
<dbReference type="PANTHER" id="PTHR30629:SF2">
    <property type="entry name" value="PROPHAGE INTEGRASE INTS-RELATED"/>
    <property type="match status" value="1"/>
</dbReference>
<comment type="similarity">
    <text evidence="1">Belongs to the 'phage' integrase family.</text>
</comment>
<dbReference type="Pfam" id="PF00589">
    <property type="entry name" value="Phage_integrase"/>
    <property type="match status" value="1"/>
</dbReference>
<evidence type="ECO:0000256" key="3">
    <source>
        <dbReference type="ARBA" id="ARBA00023125"/>
    </source>
</evidence>
<evidence type="ECO:0000313" key="7">
    <source>
        <dbReference type="Proteomes" id="UP000666240"/>
    </source>
</evidence>
<protein>
    <submittedName>
        <fullName evidence="6">Site-specific integrase</fullName>
    </submittedName>
</protein>
<dbReference type="SUPFAM" id="SSF56349">
    <property type="entry name" value="DNA breaking-rejoining enzymes"/>
    <property type="match status" value="1"/>
</dbReference>
<dbReference type="InterPro" id="IPR050808">
    <property type="entry name" value="Phage_Integrase"/>
</dbReference>
<dbReference type="InterPro" id="IPR038488">
    <property type="entry name" value="Integrase_DNA-bd_sf"/>
</dbReference>
<evidence type="ECO:0000256" key="2">
    <source>
        <dbReference type="ARBA" id="ARBA00022908"/>
    </source>
</evidence>
<dbReference type="InterPro" id="IPR025166">
    <property type="entry name" value="Integrase_DNA_bind_dom"/>
</dbReference>
<dbReference type="Gene3D" id="1.10.150.130">
    <property type="match status" value="1"/>
</dbReference>
<evidence type="ECO:0000313" key="6">
    <source>
        <dbReference type="EMBL" id="MBP0439090.1"/>
    </source>
</evidence>
<evidence type="ECO:0000259" key="5">
    <source>
        <dbReference type="PROSITE" id="PS51898"/>
    </source>
</evidence>
<dbReference type="PANTHER" id="PTHR30629">
    <property type="entry name" value="PROPHAGE INTEGRASE"/>
    <property type="match status" value="1"/>
</dbReference>
<dbReference type="RefSeq" id="WP_209335075.1">
    <property type="nucleotide sequence ID" value="NZ_JAGIYY010000002.1"/>
</dbReference>
<dbReference type="InterPro" id="IPR013762">
    <property type="entry name" value="Integrase-like_cat_sf"/>
</dbReference>
<feature type="domain" description="Tyr recombinase" evidence="5">
    <location>
        <begin position="205"/>
        <end position="400"/>
    </location>
</feature>
<dbReference type="AlphaFoldDB" id="A0A8J7R2K2"/>